<dbReference type="AlphaFoldDB" id="A0A9N8EK91"/>
<evidence type="ECO:0000313" key="3">
    <source>
        <dbReference type="Proteomes" id="UP001153069"/>
    </source>
</evidence>
<dbReference type="Proteomes" id="UP001153069">
    <property type="component" value="Unassembled WGS sequence"/>
</dbReference>
<protein>
    <submittedName>
        <fullName evidence="2">Uncharacterized protein</fullName>
    </submittedName>
</protein>
<reference evidence="2" key="1">
    <citation type="submission" date="2020-06" db="EMBL/GenBank/DDBJ databases">
        <authorList>
            <consortium name="Plant Systems Biology data submission"/>
        </authorList>
    </citation>
    <scope>NUCLEOTIDE SEQUENCE</scope>
    <source>
        <strain evidence="2">D6</strain>
    </source>
</reference>
<evidence type="ECO:0000313" key="2">
    <source>
        <dbReference type="EMBL" id="CAB9522831.1"/>
    </source>
</evidence>
<gene>
    <name evidence="2" type="ORF">SEMRO_1346_G264870.1</name>
</gene>
<feature type="region of interest" description="Disordered" evidence="1">
    <location>
        <begin position="260"/>
        <end position="295"/>
    </location>
</feature>
<proteinExistence type="predicted"/>
<sequence>MQYSAMDQASICSSDLSHFSDGISNDTFDMVARGRQDMIMDDKLESSLLSMQSPRCASAFVCHNSSAVIGSAPLPCLVNDDGAPALKKRKVSFDGPPCVINESTLADESITQEDQVSRWWSQEDLDLIKQSAKEMSIRLRRQAKERGCFIETAHKKTSLMLTNNFRELVKLSPATPDQDLRHWCARSDGRRGLERFASREYGNMRKDDVADTRNSVLEEQKRQRCGFAKVSPEAIAKVSKLKSRRSRTFSLFMGEADAQAATARQVPSRNSSKRCKVSHPSSVTAAETPLLRSAA</sequence>
<comment type="caution">
    <text evidence="2">The sequence shown here is derived from an EMBL/GenBank/DDBJ whole genome shotgun (WGS) entry which is preliminary data.</text>
</comment>
<keyword evidence="3" id="KW-1185">Reference proteome</keyword>
<dbReference type="EMBL" id="CAICTM010001344">
    <property type="protein sequence ID" value="CAB9522831.1"/>
    <property type="molecule type" value="Genomic_DNA"/>
</dbReference>
<evidence type="ECO:0000256" key="1">
    <source>
        <dbReference type="SAM" id="MobiDB-lite"/>
    </source>
</evidence>
<name>A0A9N8EK91_9STRA</name>
<accession>A0A9N8EK91</accession>
<organism evidence="2 3">
    <name type="scientific">Seminavis robusta</name>
    <dbReference type="NCBI Taxonomy" id="568900"/>
    <lineage>
        <taxon>Eukaryota</taxon>
        <taxon>Sar</taxon>
        <taxon>Stramenopiles</taxon>
        <taxon>Ochrophyta</taxon>
        <taxon>Bacillariophyta</taxon>
        <taxon>Bacillariophyceae</taxon>
        <taxon>Bacillariophycidae</taxon>
        <taxon>Naviculales</taxon>
        <taxon>Naviculaceae</taxon>
        <taxon>Seminavis</taxon>
    </lineage>
</organism>